<dbReference type="Proteomes" id="UP000028981">
    <property type="component" value="Unassembled WGS sequence"/>
</dbReference>
<dbReference type="GO" id="GO:0004222">
    <property type="term" value="F:metalloendopeptidase activity"/>
    <property type="evidence" value="ECO:0007669"/>
    <property type="project" value="InterPro"/>
</dbReference>
<accession>A0A087M6U2</accession>
<dbReference type="GO" id="GO:0016887">
    <property type="term" value="F:ATP hydrolysis activity"/>
    <property type="evidence" value="ECO:0007669"/>
    <property type="project" value="InterPro"/>
</dbReference>
<feature type="domain" description="AAA+ ATPase" evidence="3">
    <location>
        <begin position="246"/>
        <end position="389"/>
    </location>
</feature>
<dbReference type="GO" id="GO:0006508">
    <property type="term" value="P:proteolysis"/>
    <property type="evidence" value="ECO:0007669"/>
    <property type="project" value="InterPro"/>
</dbReference>
<name>A0A087M6U2_9HYPH</name>
<evidence type="ECO:0000313" key="5">
    <source>
        <dbReference type="Proteomes" id="UP000028981"/>
    </source>
</evidence>
<dbReference type="CDD" id="cd19481">
    <property type="entry name" value="RecA-like_protease"/>
    <property type="match status" value="1"/>
</dbReference>
<dbReference type="GO" id="GO:0004176">
    <property type="term" value="F:ATP-dependent peptidase activity"/>
    <property type="evidence" value="ECO:0007669"/>
    <property type="project" value="InterPro"/>
</dbReference>
<dbReference type="InterPro" id="IPR003593">
    <property type="entry name" value="AAA+_ATPase"/>
</dbReference>
<dbReference type="PANTHER" id="PTHR23076:SF97">
    <property type="entry name" value="ATP-DEPENDENT ZINC METALLOPROTEASE YME1L1"/>
    <property type="match status" value="1"/>
</dbReference>
<dbReference type="InterPro" id="IPR027417">
    <property type="entry name" value="P-loop_NTPase"/>
</dbReference>
<dbReference type="GO" id="GO:0005524">
    <property type="term" value="F:ATP binding"/>
    <property type="evidence" value="ECO:0007669"/>
    <property type="project" value="UniProtKB-KW"/>
</dbReference>
<dbReference type="GO" id="GO:0005886">
    <property type="term" value="C:plasma membrane"/>
    <property type="evidence" value="ECO:0007669"/>
    <property type="project" value="TreeGrafter"/>
</dbReference>
<comment type="caution">
    <text evidence="4">The sequence shown here is derived from an EMBL/GenBank/DDBJ whole genome shotgun (WGS) entry which is preliminary data.</text>
</comment>
<dbReference type="SMART" id="SM00382">
    <property type="entry name" value="AAA"/>
    <property type="match status" value="1"/>
</dbReference>
<organism evidence="4 5">
    <name type="scientific">Devosia riboflavina</name>
    <dbReference type="NCBI Taxonomy" id="46914"/>
    <lineage>
        <taxon>Bacteria</taxon>
        <taxon>Pseudomonadati</taxon>
        <taxon>Pseudomonadota</taxon>
        <taxon>Alphaproteobacteria</taxon>
        <taxon>Hyphomicrobiales</taxon>
        <taxon>Devosiaceae</taxon>
        <taxon>Devosia</taxon>
    </lineage>
</organism>
<dbReference type="Gene3D" id="1.20.58.760">
    <property type="entry name" value="Peptidase M41"/>
    <property type="match status" value="1"/>
</dbReference>
<feature type="region of interest" description="Disordered" evidence="2">
    <location>
        <begin position="1"/>
        <end position="32"/>
    </location>
</feature>
<evidence type="ECO:0000256" key="1">
    <source>
        <dbReference type="RuleBase" id="RU003651"/>
    </source>
</evidence>
<dbReference type="InterPro" id="IPR037219">
    <property type="entry name" value="Peptidase_M41-like"/>
</dbReference>
<keyword evidence="1" id="KW-0547">Nucleotide-binding</keyword>
<gene>
    <name evidence="4" type="ORF">JP75_00030</name>
</gene>
<dbReference type="InterPro" id="IPR003960">
    <property type="entry name" value="ATPase_AAA_CS"/>
</dbReference>
<evidence type="ECO:0000256" key="2">
    <source>
        <dbReference type="SAM" id="MobiDB-lite"/>
    </source>
</evidence>
<dbReference type="OrthoDB" id="9809379at2"/>
<feature type="region of interest" description="Disordered" evidence="2">
    <location>
        <begin position="630"/>
        <end position="653"/>
    </location>
</feature>
<dbReference type="Gene3D" id="3.40.50.300">
    <property type="entry name" value="P-loop containing nucleotide triphosphate hydrolases"/>
    <property type="match status" value="1"/>
</dbReference>
<protein>
    <recommendedName>
        <fullName evidence="3">AAA+ ATPase domain-containing protein</fullName>
    </recommendedName>
</protein>
<proteinExistence type="inferred from homology"/>
<dbReference type="InterPro" id="IPR000642">
    <property type="entry name" value="Peptidase_M41"/>
</dbReference>
<dbReference type="Pfam" id="PF00004">
    <property type="entry name" value="AAA"/>
    <property type="match status" value="1"/>
</dbReference>
<comment type="similarity">
    <text evidence="1">Belongs to the AAA ATPase family.</text>
</comment>
<dbReference type="AlphaFoldDB" id="A0A087M6U2"/>
<dbReference type="SUPFAM" id="SSF52540">
    <property type="entry name" value="P-loop containing nucleoside triphosphate hydrolases"/>
    <property type="match status" value="1"/>
</dbReference>
<evidence type="ECO:0000259" key="3">
    <source>
        <dbReference type="SMART" id="SM00382"/>
    </source>
</evidence>
<dbReference type="PRINTS" id="PR00830">
    <property type="entry name" value="ENDOLAPTASE"/>
</dbReference>
<dbReference type="STRING" id="46914.JP75_00030"/>
<keyword evidence="1" id="KW-0067">ATP-binding</keyword>
<dbReference type="PROSITE" id="PS00674">
    <property type="entry name" value="AAA"/>
    <property type="match status" value="1"/>
</dbReference>
<dbReference type="PANTHER" id="PTHR23076">
    <property type="entry name" value="METALLOPROTEASE M41 FTSH"/>
    <property type="match status" value="1"/>
</dbReference>
<dbReference type="EMBL" id="JQGC01000001">
    <property type="protein sequence ID" value="KFL32595.1"/>
    <property type="molecule type" value="Genomic_DNA"/>
</dbReference>
<sequence length="653" mass="70399">MSLSALNRKSRKDTGKTSAGSEPVTTPRELERPGEALGRLLLDRALTPKLRRLFKSAAKLIIIKTKDEATARLLDTYIASQDGNVVVEAYCEPPRPGKSQDLNGRHELAKLQWGRTVILISPDPERVLVPEALVGADVIITVPPPNLAVVRQTIRSVTGQPVRGLHRADIEGLGVENFVTAIRPLLSARECVFNLRRASKALRKDVGAAITVTLGDLAMTRSVSAWALETLDLMEKVEEGKLKSTSLIHGCLEGPPGTGKTTLAQAVAGSAGWTFVRTSVGEWFASSGGHLGDVIRAARRFFDEIALATTPVVGLIDEIDSLPNRAAMDEKDSQWWTPVVTFVLTEIDKLRHAGKPILLLGATNHFEKLDGALIRPGRLERRVPVLLPDSMDRQRLFACFLGDRLPTSAVVQLARLAIGASPARIKSWCETAVARAQKAGRPLVLRDVLDLVAPPDGRSPHKDRAIALHEAGHAVVAIELGLPVQEVSILSMGAIGGYVTTGDGDTSLLTREQIERTGTMMLGGRAADEALGPGGHAGAAADLESVNSLLRSAMLDFGLYGSLRTAKNTDYRDFKNGVPLAVVIDIELNRFLKRATEIVIRRQTDIARLVDVLLDERVITGERLDEILGASESAQPDLPPDHDEPLALAEAAS</sequence>
<dbReference type="Gene3D" id="1.10.8.60">
    <property type="match status" value="1"/>
</dbReference>
<dbReference type="GO" id="GO:0030163">
    <property type="term" value="P:protein catabolic process"/>
    <property type="evidence" value="ECO:0007669"/>
    <property type="project" value="TreeGrafter"/>
</dbReference>
<dbReference type="InterPro" id="IPR003959">
    <property type="entry name" value="ATPase_AAA_core"/>
</dbReference>
<dbReference type="SUPFAM" id="SSF140990">
    <property type="entry name" value="FtsH protease domain-like"/>
    <property type="match status" value="1"/>
</dbReference>
<keyword evidence="5" id="KW-1185">Reference proteome</keyword>
<dbReference type="RefSeq" id="WP_035077449.1">
    <property type="nucleotide sequence ID" value="NZ_JQGC01000001.1"/>
</dbReference>
<dbReference type="Pfam" id="PF01434">
    <property type="entry name" value="Peptidase_M41"/>
    <property type="match status" value="1"/>
</dbReference>
<reference evidence="4 5" key="1">
    <citation type="submission" date="2014-08" db="EMBL/GenBank/DDBJ databases">
        <authorList>
            <person name="Hassan Y.I."/>
            <person name="Lepp D."/>
            <person name="Zhou T."/>
        </authorList>
    </citation>
    <scope>NUCLEOTIDE SEQUENCE [LARGE SCALE GENOMIC DNA]</scope>
    <source>
        <strain evidence="4 5">IFO13584</strain>
    </source>
</reference>
<evidence type="ECO:0000313" key="4">
    <source>
        <dbReference type="EMBL" id="KFL32595.1"/>
    </source>
</evidence>